<evidence type="ECO:0000313" key="1">
    <source>
        <dbReference type="EMBL" id="XBH01627.1"/>
    </source>
</evidence>
<gene>
    <name evidence="1" type="ORF">V5E97_25175</name>
</gene>
<protein>
    <submittedName>
        <fullName evidence="1">Uncharacterized protein</fullName>
    </submittedName>
</protein>
<reference evidence="1" key="1">
    <citation type="submission" date="2024-05" db="EMBL/GenBank/DDBJ databases">
        <title>Planctomycetes of the genus Singulisphaera possess chitinolytic capabilities.</title>
        <authorList>
            <person name="Ivanova A."/>
        </authorList>
    </citation>
    <scope>NUCLEOTIDE SEQUENCE</scope>
    <source>
        <strain evidence="1">Ch08T</strain>
    </source>
</reference>
<organism evidence="1">
    <name type="scientific">Singulisphaera sp. Ch08</name>
    <dbReference type="NCBI Taxonomy" id="3120278"/>
    <lineage>
        <taxon>Bacteria</taxon>
        <taxon>Pseudomonadati</taxon>
        <taxon>Planctomycetota</taxon>
        <taxon>Planctomycetia</taxon>
        <taxon>Isosphaerales</taxon>
        <taxon>Isosphaeraceae</taxon>
        <taxon>Singulisphaera</taxon>
    </lineage>
</organism>
<dbReference type="RefSeq" id="WP_406694370.1">
    <property type="nucleotide sequence ID" value="NZ_CP155447.1"/>
</dbReference>
<sequence>MTTRRAALLTTGTETETEAACAVVGFPARTIGSITGIGDGPAVVPVGGNVGLFGSTIPIGGDIPDIEPEIEAVP</sequence>
<accession>A0AAU7C8A1</accession>
<name>A0AAU7C8A1_9BACT</name>
<dbReference type="AlphaFoldDB" id="A0AAU7C8A1"/>
<dbReference type="EMBL" id="CP155447">
    <property type="protein sequence ID" value="XBH01627.1"/>
    <property type="molecule type" value="Genomic_DNA"/>
</dbReference>
<proteinExistence type="predicted"/>